<keyword evidence="5" id="KW-1185">Reference proteome</keyword>
<feature type="region of interest" description="Disordered" evidence="1">
    <location>
        <begin position="519"/>
        <end position="545"/>
    </location>
</feature>
<accession>A0A8T1ZJ89</accession>
<feature type="domain" description="Reverse transcriptase" evidence="2">
    <location>
        <begin position="953"/>
        <end position="1223"/>
    </location>
</feature>
<dbReference type="Pfam" id="PF03372">
    <property type="entry name" value="Exo_endo_phos"/>
    <property type="match status" value="1"/>
</dbReference>
<dbReference type="InterPro" id="IPR025836">
    <property type="entry name" value="Zn_knuckle_CX2CX4HX4C"/>
</dbReference>
<gene>
    <name evidence="4" type="ORF">ISN45_Aa05g010380</name>
</gene>
<feature type="compositionally biased region" description="Basic and acidic residues" evidence="1">
    <location>
        <begin position="363"/>
        <end position="380"/>
    </location>
</feature>
<dbReference type="CDD" id="cd01650">
    <property type="entry name" value="RT_nLTR_like"/>
    <property type="match status" value="1"/>
</dbReference>
<dbReference type="Pfam" id="PF13456">
    <property type="entry name" value="RVT_3"/>
    <property type="match status" value="1"/>
</dbReference>
<dbReference type="GO" id="GO:0004523">
    <property type="term" value="F:RNA-DNA hybrid ribonuclease activity"/>
    <property type="evidence" value="ECO:0007669"/>
    <property type="project" value="InterPro"/>
</dbReference>
<dbReference type="PANTHER" id="PTHR33116">
    <property type="entry name" value="REVERSE TRANSCRIPTASE ZINC-BINDING DOMAIN-CONTAINING PROTEIN-RELATED-RELATED"/>
    <property type="match status" value="1"/>
</dbReference>
<dbReference type="InterPro" id="IPR002156">
    <property type="entry name" value="RNaseH_domain"/>
</dbReference>
<dbReference type="Proteomes" id="UP000694240">
    <property type="component" value="Chromosome 10"/>
</dbReference>
<dbReference type="InterPro" id="IPR026960">
    <property type="entry name" value="RVT-Znf"/>
</dbReference>
<keyword evidence="4" id="KW-0540">Nuclease</keyword>
<evidence type="ECO:0000259" key="2">
    <source>
        <dbReference type="PROSITE" id="PS50878"/>
    </source>
</evidence>
<comment type="caution">
    <text evidence="4">The sequence shown here is derived from an EMBL/GenBank/DDBJ whole genome shotgun (WGS) entry which is preliminary data.</text>
</comment>
<dbReference type="Pfam" id="PF13966">
    <property type="entry name" value="zf-RVT"/>
    <property type="match status" value="1"/>
</dbReference>
<dbReference type="Pfam" id="PF14392">
    <property type="entry name" value="zf-CCHC_4"/>
    <property type="match status" value="1"/>
</dbReference>
<evidence type="ECO:0000256" key="1">
    <source>
        <dbReference type="SAM" id="MobiDB-lite"/>
    </source>
</evidence>
<dbReference type="CDD" id="cd06222">
    <property type="entry name" value="RNase_H_like"/>
    <property type="match status" value="1"/>
</dbReference>
<dbReference type="InterPro" id="IPR044730">
    <property type="entry name" value="RNase_H-like_dom_plant"/>
</dbReference>
<dbReference type="GO" id="GO:0003676">
    <property type="term" value="F:nucleic acid binding"/>
    <property type="evidence" value="ECO:0007669"/>
    <property type="project" value="InterPro"/>
</dbReference>
<feature type="compositionally biased region" description="Pro residues" evidence="1">
    <location>
        <begin position="16"/>
        <end position="25"/>
    </location>
</feature>
<feature type="region of interest" description="Disordered" evidence="1">
    <location>
        <begin position="276"/>
        <end position="446"/>
    </location>
</feature>
<dbReference type="InterPro" id="IPR025558">
    <property type="entry name" value="DUF4283"/>
</dbReference>
<feature type="compositionally biased region" description="Basic residues" evidence="1">
    <location>
        <begin position="536"/>
        <end position="545"/>
    </location>
</feature>
<proteinExistence type="predicted"/>
<dbReference type="Pfam" id="PF00078">
    <property type="entry name" value="RVT_1"/>
    <property type="match status" value="1"/>
</dbReference>
<feature type="compositionally biased region" description="Polar residues" evidence="1">
    <location>
        <begin position="290"/>
        <end position="312"/>
    </location>
</feature>
<evidence type="ECO:0000259" key="3">
    <source>
        <dbReference type="PROSITE" id="PS50879"/>
    </source>
</evidence>
<evidence type="ECO:0000313" key="5">
    <source>
        <dbReference type="Proteomes" id="UP000694240"/>
    </source>
</evidence>
<dbReference type="InterPro" id="IPR000477">
    <property type="entry name" value="RT_dom"/>
</dbReference>
<evidence type="ECO:0000313" key="4">
    <source>
        <dbReference type="EMBL" id="KAG7559442.1"/>
    </source>
</evidence>
<dbReference type="Pfam" id="PF14111">
    <property type="entry name" value="DUF4283"/>
    <property type="match status" value="1"/>
</dbReference>
<name>A0A8T1ZJ89_9BRAS</name>
<feature type="compositionally biased region" description="Low complexity" evidence="1">
    <location>
        <begin position="349"/>
        <end position="361"/>
    </location>
</feature>
<keyword evidence="4" id="KW-0255">Endonuclease</keyword>
<protein>
    <submittedName>
        <fullName evidence="4">Endonuclease/exonuclease/phosphatase superfamily</fullName>
    </submittedName>
</protein>
<dbReference type="InterPro" id="IPR005135">
    <property type="entry name" value="Endo/exonuclease/phosphatase"/>
</dbReference>
<dbReference type="PANTHER" id="PTHR33116:SF86">
    <property type="entry name" value="REVERSE TRANSCRIPTASE DOMAIN-CONTAINING PROTEIN"/>
    <property type="match status" value="1"/>
</dbReference>
<dbReference type="PROSITE" id="PS50879">
    <property type="entry name" value="RNASE_H_1"/>
    <property type="match status" value="1"/>
</dbReference>
<organism evidence="4 5">
    <name type="scientific">Arabidopsis thaliana x Arabidopsis arenosa</name>
    <dbReference type="NCBI Taxonomy" id="1240361"/>
    <lineage>
        <taxon>Eukaryota</taxon>
        <taxon>Viridiplantae</taxon>
        <taxon>Streptophyta</taxon>
        <taxon>Embryophyta</taxon>
        <taxon>Tracheophyta</taxon>
        <taxon>Spermatophyta</taxon>
        <taxon>Magnoliopsida</taxon>
        <taxon>eudicotyledons</taxon>
        <taxon>Gunneridae</taxon>
        <taxon>Pentapetalae</taxon>
        <taxon>rosids</taxon>
        <taxon>malvids</taxon>
        <taxon>Brassicales</taxon>
        <taxon>Brassicaceae</taxon>
        <taxon>Camelineae</taxon>
        <taxon>Arabidopsis</taxon>
    </lineage>
</organism>
<feature type="region of interest" description="Disordered" evidence="1">
    <location>
        <begin position="1"/>
        <end position="48"/>
    </location>
</feature>
<sequence>MGRTVGPAFYQTFSPTFPPSSPSSPPSLASPELGTSSSPLLPKPVNLKPASTKFKNLRRMERRIPSHLKGKELARGYSPPPCKRIRAPEMDTSDLIEANSLTLIGRLTNPSCQRLWALFPFLANRWNLRGKALGSDLGKGCFQFKFDYAEDMQMVLDNRPYHFDQWMVILQKWEPVISDSFPSLIPFWIELQGLPKHYWKPEMLQTIGEELGEIMGKEITSSSVKLRVLLNGLQPLIKETVVEFPDGKEALVSLEYKNLKNHCLHCHRITHEKKTCPGLQPFEEPPRVSSPRQEPSRSTSKGISRNYYTPQDNFAAPRNLSQGSERKFLPTRAHANHERRHFREETRGSSPSVARSSSQRYRQYRDSPHRQNEPYRRPPSKDLTNSYQTRGEPRHSSLKQNLQWREKTPSIDGHLDCSDSSRSRRPPLERSVGADAFPHTPPPIPTNEEVMGDLREVTLQYINVADPTESAARKRRVFQGEGQNLAETAAKMISAATLANQNFLDSRNEAITEQLDVPQESLSHPPGFPEPSLVPAKKKRGRRLREMHSSVSPDILFRMETKNTNEKVEKALEWMNFSSKFIVSPHSPGGGGLALYWKQEVEISILTSCQNFIDTQIKYAGKLFFATFLYGGPVRNEGTFVDIRSFMAACDLYDLRHSGNFFSWRGQRHEHLVHCRLDRAMSNSAWAEVYPFSHSEYLRFEGSDHRPLLTLLDLTKKKKKGIFRYDRRLKENEEVRNLIHEAWSLDDQEDVNEKITRCRRAIIIWTKEKHQNSQKAIEENRQILEEAMASQNPDTNLILTTNHNLLLAYKAEEDFWKQRSRQLWLASGDKNSGYFHAITRGRTTVNKFSVIEDNDGVPYHEEESILVVITDYFKNLFTSQEGERTNLIQEAIQPRISASINQFLISLPTDEEVQKACFSINADKAPGPDGFSASFFQSHWETVGPQVITEVKSFFTSDNLPAKINLTHIRLIPKIQSPQKLVDYRPIALCTVFYKIIAKLLAKRLQPVLQSLISENQSAFVPKRAITDNVLITHEVLHYLKTSKAKERCYMAVKTDMSKAYDRIEWDFIKLVMERMGFHQKWVHWIMQCVSTVSYSILLNGSAQGSITPQRGIRQGDPLSPYLFILCSEVLSGLCSKAQTDGSLPGIRVALGSPRVNHLLFADDTMFFCRSDEQSCQVLLQILQRYESASGQMINKGKSAITFSAKTPENIKEKAHQTLGMQHVGGLGKYLGLPELFGRKKKDMFNLIIDRIRQRSLSWSSRFLSTAGKATMLKSVLAAMPTYTMSCFKIPGSLCKRIQSALTRFWWDSSADNRKMCWVSWMKLTQAKEAGGLGFRDIPSFNDALLAKVSWRILKNPSCLLAKILLGKYCKSSPFMDCVASGSASHGWKGICIGRDLLKVHLGKAIGSGSNTLLWYEPWISLSKPITPMGPPTEHGQNLKVDHLICPVSKSWISERIKTLLPEYEQEILSLRPSKSRSEDSHLWLLTKNGDYSTKSGYQAASMLKEKLVFQREDSSNFNWFKEIWNIKCAQKIKFFLWKAMNAALPVGELLKSRGINTSTLCPHCQEEESSLHLFFHCPFARKIWESAPFKTPIFPLRIQSLQLGIEMSRLNKRIFDQTQISPFEALSQAISQAREWSEAQTVTISSPKPAAHSLVHVSSADTVTCYTDAAWRGDSNAAGFGWTFRDHLSNSEIHNSFAAPNVNSPLLAEAMALLLAQQQALDLGYKKLLIASDSLMLIKALNSESSSKELYGIQQDILSLALNFDEISFHFVPRELNNRADAIAKSALTAFIVSASGLVCN</sequence>
<feature type="compositionally biased region" description="Basic and acidic residues" evidence="1">
    <location>
        <begin position="404"/>
        <end position="428"/>
    </location>
</feature>
<keyword evidence="4" id="KW-0378">Hydrolase</keyword>
<feature type="domain" description="RNase H type-1" evidence="3">
    <location>
        <begin position="1660"/>
        <end position="1790"/>
    </location>
</feature>
<dbReference type="EMBL" id="JAEFBK010000010">
    <property type="protein sequence ID" value="KAG7559442.1"/>
    <property type="molecule type" value="Genomic_DNA"/>
</dbReference>
<reference evidence="4 5" key="1">
    <citation type="submission" date="2020-12" db="EMBL/GenBank/DDBJ databases">
        <title>Concerted genomic and epigenomic changes stabilize Arabidopsis allopolyploids.</title>
        <authorList>
            <person name="Chen Z."/>
        </authorList>
    </citation>
    <scope>NUCLEOTIDE SEQUENCE [LARGE SCALE GENOMIC DNA]</scope>
    <source>
        <strain evidence="4">Allo738</strain>
        <tissue evidence="4">Leaf</tissue>
    </source>
</reference>
<dbReference type="PROSITE" id="PS50878">
    <property type="entry name" value="RT_POL"/>
    <property type="match status" value="1"/>
</dbReference>